<dbReference type="EMBL" id="CAXDID020000151">
    <property type="protein sequence ID" value="CAL6041610.1"/>
    <property type="molecule type" value="Genomic_DNA"/>
</dbReference>
<protein>
    <submittedName>
        <fullName evidence="4">Uncharacterized protein</fullName>
    </submittedName>
</protein>
<dbReference type="Proteomes" id="UP001642409">
    <property type="component" value="Unassembled WGS sequence"/>
</dbReference>
<feature type="compositionally biased region" description="Acidic residues" evidence="2">
    <location>
        <begin position="700"/>
        <end position="710"/>
    </location>
</feature>
<name>A0AA86PK13_9EUKA</name>
<keyword evidence="1" id="KW-0175">Coiled coil</keyword>
<feature type="transmembrane region" description="Helical" evidence="3">
    <location>
        <begin position="375"/>
        <end position="392"/>
    </location>
</feature>
<gene>
    <name evidence="4" type="ORF">HINF_LOCUS24607</name>
    <name evidence="5" type="ORF">HINF_LOCUS36660</name>
    <name evidence="6" type="ORF">HINF_LOCUS39194</name>
    <name evidence="7" type="ORF">HINF_LOCUS42360</name>
</gene>
<evidence type="ECO:0000313" key="8">
    <source>
        <dbReference type="Proteomes" id="UP001642409"/>
    </source>
</evidence>
<dbReference type="AlphaFoldDB" id="A0AA86PK13"/>
<feature type="transmembrane region" description="Helical" evidence="3">
    <location>
        <begin position="12"/>
        <end position="35"/>
    </location>
</feature>
<evidence type="ECO:0000256" key="2">
    <source>
        <dbReference type="SAM" id="MobiDB-lite"/>
    </source>
</evidence>
<feature type="transmembrane region" description="Helical" evidence="3">
    <location>
        <begin position="531"/>
        <end position="552"/>
    </location>
</feature>
<sequence>MFADVPNAIEITAISLLGLAFIISVCIGVYLQIIAAHSMFKVLGTTFLATGFVVTVAVAFMYSNMIALVAGLAEFLVLGIWVNACFTYKEENFVNELLKVTVKYVMTDKNRALMRKRVRMNMKMLRIKLAMGNKPKEEEKHLVFHALKDCISQTLAKGDEAHDRFSPADQEILIATMEQLLFKELNIPKMIKIKGKLNQINKNHLWWNERQYISEIQSYITSLKEQEEDEEDEKEEIEERDHNNINWARLGAQILMFTCWVPFGLFDFILSTTDMVQFYELCGLKMSGLDSKFFFIPNQIYKSIQYLATIYGFIVCILIVITIQTITDYQVQEFNEKSNDFLVLANFFTKMWGKLGKDKVCFKGYIDTQKLIHKFSLAFLGLINNYCGTIMTEYGTAMISEFSEINKIMPRAIVFIVFVVQIFDCKFLSMIVQMLIMYVKTTTLKDLLDFRSWGMLLFIILTILLMTFVGFFEQLLFPFEFVGTLFSVNNVTIKNVYMQFQNDKPTTKFMNQIFILIMQLVLLSVSPNAGAILLIVIIGINVCYVLLLSGCVSAGNKDYMDIITHQFAKCSTLEVHNEQNGIWQDFMCAQKCMKYSAIPFVGGVLGCMSGYLNGPPLVIEGLIDDVGEYVKSWANLIAFFAFTMMFGFENKWYWIPLIIWAILFIYDLWDDGIDFMAKDGYGINDLVGRAMKQMCCGVDEEDGDEDEEGEKIDTKAFQNKLKTE</sequence>
<feature type="transmembrane region" description="Helical" evidence="3">
    <location>
        <begin position="450"/>
        <end position="469"/>
    </location>
</feature>
<feature type="region of interest" description="Disordered" evidence="2">
    <location>
        <begin position="700"/>
        <end position="724"/>
    </location>
</feature>
<feature type="transmembrane region" description="Helical" evidence="3">
    <location>
        <begin position="250"/>
        <end position="270"/>
    </location>
</feature>
<organism evidence="4">
    <name type="scientific">Hexamita inflata</name>
    <dbReference type="NCBI Taxonomy" id="28002"/>
    <lineage>
        <taxon>Eukaryota</taxon>
        <taxon>Metamonada</taxon>
        <taxon>Diplomonadida</taxon>
        <taxon>Hexamitidae</taxon>
        <taxon>Hexamitinae</taxon>
        <taxon>Hexamita</taxon>
    </lineage>
</organism>
<evidence type="ECO:0000313" key="7">
    <source>
        <dbReference type="EMBL" id="CAL6047751.1"/>
    </source>
</evidence>
<feature type="transmembrane region" description="Helical" evidence="3">
    <location>
        <begin position="652"/>
        <end position="669"/>
    </location>
</feature>
<keyword evidence="3" id="KW-1133">Transmembrane helix</keyword>
<feature type="transmembrane region" description="Helical" evidence="3">
    <location>
        <begin position="595"/>
        <end position="612"/>
    </location>
</feature>
<dbReference type="EMBL" id="CAXDID020000172">
    <property type="protein sequence ID" value="CAL6047751.1"/>
    <property type="molecule type" value="Genomic_DNA"/>
</dbReference>
<feature type="transmembrane region" description="Helical" evidence="3">
    <location>
        <begin position="68"/>
        <end position="88"/>
    </location>
</feature>
<evidence type="ECO:0000256" key="1">
    <source>
        <dbReference type="SAM" id="Coils"/>
    </source>
</evidence>
<proteinExistence type="predicted"/>
<evidence type="ECO:0000256" key="3">
    <source>
        <dbReference type="SAM" id="Phobius"/>
    </source>
</evidence>
<dbReference type="EMBL" id="CATOUU010000792">
    <property type="protein sequence ID" value="CAI9949015.1"/>
    <property type="molecule type" value="Genomic_DNA"/>
</dbReference>
<reference evidence="4" key="1">
    <citation type="submission" date="2023-06" db="EMBL/GenBank/DDBJ databases">
        <authorList>
            <person name="Kurt Z."/>
        </authorList>
    </citation>
    <scope>NUCLEOTIDE SEQUENCE</scope>
</reference>
<feature type="coiled-coil region" evidence="1">
    <location>
        <begin position="216"/>
        <end position="243"/>
    </location>
</feature>
<feature type="transmembrane region" description="Helical" evidence="3">
    <location>
        <begin position="304"/>
        <end position="323"/>
    </location>
</feature>
<evidence type="ECO:0000313" key="6">
    <source>
        <dbReference type="EMBL" id="CAL6041610.1"/>
    </source>
</evidence>
<evidence type="ECO:0000313" key="5">
    <source>
        <dbReference type="EMBL" id="CAI9949015.1"/>
    </source>
</evidence>
<keyword evidence="8" id="KW-1185">Reference proteome</keyword>
<keyword evidence="3" id="KW-0472">Membrane</keyword>
<feature type="transmembrane region" description="Helical" evidence="3">
    <location>
        <begin position="412"/>
        <end position="438"/>
    </location>
</feature>
<reference evidence="6 8" key="2">
    <citation type="submission" date="2024-07" db="EMBL/GenBank/DDBJ databases">
        <authorList>
            <person name="Akdeniz Z."/>
        </authorList>
    </citation>
    <scope>NUCLEOTIDE SEQUENCE [LARGE SCALE GENOMIC DNA]</scope>
</reference>
<comment type="caution">
    <text evidence="4">The sequence shown here is derived from an EMBL/GenBank/DDBJ whole genome shotgun (WGS) entry which is preliminary data.</text>
</comment>
<accession>A0AA86PK13</accession>
<keyword evidence="3" id="KW-0812">Transmembrane</keyword>
<feature type="transmembrane region" description="Helical" evidence="3">
    <location>
        <begin position="42"/>
        <end position="62"/>
    </location>
</feature>
<evidence type="ECO:0000313" key="4">
    <source>
        <dbReference type="EMBL" id="CAI9936962.1"/>
    </source>
</evidence>
<dbReference type="EMBL" id="CATOUU010000643">
    <property type="protein sequence ID" value="CAI9936962.1"/>
    <property type="molecule type" value="Genomic_DNA"/>
</dbReference>